<dbReference type="Gene3D" id="2.60.120.200">
    <property type="match status" value="1"/>
</dbReference>
<feature type="non-terminal residue" evidence="1">
    <location>
        <position position="66"/>
    </location>
</feature>
<reference evidence="2" key="1">
    <citation type="journal article" date="2019" name="Int. J. Syst. Evol. Microbiol.">
        <title>The Global Catalogue of Microorganisms (GCM) 10K type strain sequencing project: providing services to taxonomists for standard genome sequencing and annotation.</title>
        <authorList>
            <consortium name="The Broad Institute Genomics Platform"/>
            <consortium name="The Broad Institute Genome Sequencing Center for Infectious Disease"/>
            <person name="Wu L."/>
            <person name="Ma J."/>
        </authorList>
    </citation>
    <scope>NUCLEOTIDE SEQUENCE [LARGE SCALE GENOMIC DNA]</scope>
    <source>
        <strain evidence="2">JCM 31696</strain>
    </source>
</reference>
<protein>
    <submittedName>
        <fullName evidence="1">Uncharacterized protein</fullName>
    </submittedName>
</protein>
<sequence length="66" mass="6892">MGPVPPGSAAPFGYLQLTNAANDQAGAALFNSPIRATDGLDVTFEQWQYGSTTPQTPADGISFFLT</sequence>
<dbReference type="InterPro" id="IPR013320">
    <property type="entry name" value="ConA-like_dom_sf"/>
</dbReference>
<proteinExistence type="predicted"/>
<accession>A0ABW3C9G9</accession>
<organism evidence="1 2">
    <name type="scientific">Actinomadura adrarensis</name>
    <dbReference type="NCBI Taxonomy" id="1819600"/>
    <lineage>
        <taxon>Bacteria</taxon>
        <taxon>Bacillati</taxon>
        <taxon>Actinomycetota</taxon>
        <taxon>Actinomycetes</taxon>
        <taxon>Streptosporangiales</taxon>
        <taxon>Thermomonosporaceae</taxon>
        <taxon>Actinomadura</taxon>
    </lineage>
</organism>
<dbReference type="SUPFAM" id="SSF49899">
    <property type="entry name" value="Concanavalin A-like lectins/glucanases"/>
    <property type="match status" value="1"/>
</dbReference>
<name>A0ABW3C9G9_9ACTN</name>
<gene>
    <name evidence="1" type="ORF">ACFQ07_00005</name>
</gene>
<dbReference type="Proteomes" id="UP001597083">
    <property type="component" value="Unassembled WGS sequence"/>
</dbReference>
<evidence type="ECO:0000313" key="2">
    <source>
        <dbReference type="Proteomes" id="UP001597083"/>
    </source>
</evidence>
<evidence type="ECO:0000313" key="1">
    <source>
        <dbReference type="EMBL" id="MFD0850623.1"/>
    </source>
</evidence>
<keyword evidence="2" id="KW-1185">Reference proteome</keyword>
<dbReference type="EMBL" id="JBHTIR010000001">
    <property type="protein sequence ID" value="MFD0850623.1"/>
    <property type="molecule type" value="Genomic_DNA"/>
</dbReference>
<comment type="caution">
    <text evidence="1">The sequence shown here is derived from an EMBL/GenBank/DDBJ whole genome shotgun (WGS) entry which is preliminary data.</text>
</comment>